<dbReference type="Bgee" id="FBgn0052625">
    <property type="expression patterns" value="Expressed in spermatogonium in testis and 40 other cell types or tissues"/>
</dbReference>
<keyword evidence="2" id="KW-0863">Zinc-finger</keyword>
<keyword evidence="1" id="KW-0479">Metal-binding</keyword>
<dbReference type="VEuPathDB" id="VectorBase:FBgn0052625"/>
<protein>
    <submittedName>
        <fullName evidence="6">RE73017p</fullName>
    </submittedName>
</protein>
<feature type="region of interest" description="Disordered" evidence="4">
    <location>
        <begin position="95"/>
        <end position="126"/>
    </location>
</feature>
<feature type="compositionally biased region" description="Basic and acidic residues" evidence="4">
    <location>
        <begin position="147"/>
        <end position="157"/>
    </location>
</feature>
<evidence type="ECO:0000313" key="6">
    <source>
        <dbReference type="EMBL" id="AAY55133.1"/>
    </source>
</evidence>
<dbReference type="HOGENOM" id="CLU_105561_1_0_1"/>
<evidence type="ECO:0000256" key="3">
    <source>
        <dbReference type="ARBA" id="ARBA00022833"/>
    </source>
</evidence>
<dbReference type="AlphaFoldDB" id="Q4V5D9"/>
<evidence type="ECO:0000259" key="5">
    <source>
        <dbReference type="PROSITE" id="PS51800"/>
    </source>
</evidence>
<dbReference type="PROSITE" id="PS51800">
    <property type="entry name" value="ZF_CHHC_U11_48K"/>
    <property type="match status" value="1"/>
</dbReference>
<dbReference type="ExpressionAtlas" id="Q4V5D9">
    <property type="expression patterns" value="baseline and differential"/>
</dbReference>
<reference evidence="6" key="1">
    <citation type="submission" date="2005-05" db="EMBL/GenBank/DDBJ databases">
        <authorList>
            <person name="Stapleton M."/>
            <person name="Carlson J."/>
            <person name="Chavez C."/>
            <person name="Frise E."/>
            <person name="George R."/>
            <person name="Pacleb J."/>
            <person name="Park S."/>
            <person name="Wan K."/>
            <person name="Yu C."/>
            <person name="Celniker S."/>
        </authorList>
    </citation>
    <scope>NUCLEOTIDE SEQUENCE</scope>
    <source>
        <strain evidence="6">Berkeley</strain>
    </source>
</reference>
<dbReference type="GO" id="GO:0008270">
    <property type="term" value="F:zinc ion binding"/>
    <property type="evidence" value="ECO:0007669"/>
    <property type="project" value="UniProtKB-KW"/>
</dbReference>
<sequence length="163" mass="19147">EFDVDEGEVRRRRTKLVVKMSADPKLYEYVNCPNSSSHLVMLFKMPYHLPLCAKKFPSDELARCPYNRTHMYPIADIYEHIIKCPSYLREESHSDAKEDAKDCDAKESDAKDWDADPPVSTYDPNIHCEKNPIIRRLHGATRSSRRAFREKERKRLMDLNTFP</sequence>
<dbReference type="Pfam" id="PF05253">
    <property type="entry name" value="zf-U11-48K"/>
    <property type="match status" value="1"/>
</dbReference>
<accession>Q4V5D9</accession>
<keyword evidence="3" id="KW-0862">Zinc</keyword>
<feature type="domain" description="CHHC U11-48K-type" evidence="5">
    <location>
        <begin position="61"/>
        <end position="88"/>
    </location>
</feature>
<proteinExistence type="evidence at transcript level"/>
<dbReference type="EMBL" id="BT022717">
    <property type="protein sequence ID" value="AAY55133.1"/>
    <property type="molecule type" value="mRNA"/>
</dbReference>
<gene>
    <name evidence="6" type="primary">CG32625</name>
</gene>
<name>Q4V5D9_DROME</name>
<evidence type="ECO:0000256" key="2">
    <source>
        <dbReference type="ARBA" id="ARBA00022771"/>
    </source>
</evidence>
<feature type="compositionally biased region" description="Basic and acidic residues" evidence="4">
    <location>
        <begin position="95"/>
        <end position="114"/>
    </location>
</feature>
<evidence type="ECO:0000256" key="1">
    <source>
        <dbReference type="ARBA" id="ARBA00022723"/>
    </source>
</evidence>
<organism evidence="6">
    <name type="scientific">Drosophila melanogaster</name>
    <name type="common">Fruit fly</name>
    <dbReference type="NCBI Taxonomy" id="7227"/>
    <lineage>
        <taxon>Eukaryota</taxon>
        <taxon>Metazoa</taxon>
        <taxon>Ecdysozoa</taxon>
        <taxon>Arthropoda</taxon>
        <taxon>Hexapoda</taxon>
        <taxon>Insecta</taxon>
        <taxon>Pterygota</taxon>
        <taxon>Neoptera</taxon>
        <taxon>Endopterygota</taxon>
        <taxon>Diptera</taxon>
        <taxon>Brachycera</taxon>
        <taxon>Muscomorpha</taxon>
        <taxon>Ephydroidea</taxon>
        <taxon>Drosophilidae</taxon>
        <taxon>Drosophila</taxon>
        <taxon>Sophophora</taxon>
    </lineage>
</organism>
<evidence type="ECO:0000256" key="4">
    <source>
        <dbReference type="SAM" id="MobiDB-lite"/>
    </source>
</evidence>
<dbReference type="OrthoDB" id="5839404at2759"/>
<dbReference type="InterPro" id="IPR022776">
    <property type="entry name" value="TRM13/UPF0224_CHHC_Znf_dom"/>
</dbReference>
<feature type="region of interest" description="Disordered" evidence="4">
    <location>
        <begin position="139"/>
        <end position="163"/>
    </location>
</feature>
<feature type="non-terminal residue" evidence="6">
    <location>
        <position position="1"/>
    </location>
</feature>